<keyword evidence="1" id="KW-0175">Coiled coil</keyword>
<name>A0A3S0I2H7_9PROT</name>
<feature type="coiled-coil region" evidence="1">
    <location>
        <begin position="25"/>
        <end position="73"/>
    </location>
</feature>
<sequence>MKDVAKKTNIYQSAQEVPMLRKALFNIIRQEQREVEDELEREERRSVPDSSRLVGLRQEMTSLRRELEHYQDV</sequence>
<evidence type="ECO:0000256" key="1">
    <source>
        <dbReference type="SAM" id="Coils"/>
    </source>
</evidence>
<dbReference type="Proteomes" id="UP000277007">
    <property type="component" value="Unassembled WGS sequence"/>
</dbReference>
<organism evidence="2 3">
    <name type="scientific">Azospirillum griseum</name>
    <dbReference type="NCBI Taxonomy" id="2496639"/>
    <lineage>
        <taxon>Bacteria</taxon>
        <taxon>Pseudomonadati</taxon>
        <taxon>Pseudomonadota</taxon>
        <taxon>Alphaproteobacteria</taxon>
        <taxon>Rhodospirillales</taxon>
        <taxon>Azospirillaceae</taxon>
        <taxon>Azospirillum</taxon>
    </lineage>
</organism>
<dbReference type="EMBL" id="RXMA01000004">
    <property type="protein sequence ID" value="RTR22381.1"/>
    <property type="molecule type" value="Genomic_DNA"/>
</dbReference>
<gene>
    <name evidence="2" type="ORF">EJ903_06000</name>
</gene>
<dbReference type="AlphaFoldDB" id="A0A3S0I2H7"/>
<keyword evidence="3" id="KW-1185">Reference proteome</keyword>
<reference evidence="2 3" key="1">
    <citation type="submission" date="2018-12" db="EMBL/GenBank/DDBJ databases">
        <authorList>
            <person name="Yang Y."/>
        </authorList>
    </citation>
    <scope>NUCLEOTIDE SEQUENCE [LARGE SCALE GENOMIC DNA]</scope>
    <source>
        <strain evidence="2 3">L-25-5w-1</strain>
    </source>
</reference>
<proteinExistence type="predicted"/>
<protein>
    <submittedName>
        <fullName evidence="2">Uncharacterized protein</fullName>
    </submittedName>
</protein>
<accession>A0A3S0I2H7</accession>
<comment type="caution">
    <text evidence="2">The sequence shown here is derived from an EMBL/GenBank/DDBJ whole genome shotgun (WGS) entry which is preliminary data.</text>
</comment>
<evidence type="ECO:0000313" key="3">
    <source>
        <dbReference type="Proteomes" id="UP000277007"/>
    </source>
</evidence>
<dbReference type="RefSeq" id="WP_126613113.1">
    <property type="nucleotide sequence ID" value="NZ_JBHUCY010000053.1"/>
</dbReference>
<evidence type="ECO:0000313" key="2">
    <source>
        <dbReference type="EMBL" id="RTR22381.1"/>
    </source>
</evidence>